<evidence type="ECO:0000256" key="1">
    <source>
        <dbReference type="SAM" id="MobiDB-lite"/>
    </source>
</evidence>
<gene>
    <name evidence="2" type="ORF">SPIL2461_LOCUS8181</name>
</gene>
<accession>A0A812PF58</accession>
<dbReference type="OrthoDB" id="428494at2759"/>
<evidence type="ECO:0000313" key="2">
    <source>
        <dbReference type="EMBL" id="CAE7345393.1"/>
    </source>
</evidence>
<protein>
    <submittedName>
        <fullName evidence="2">Uncharacterized protein</fullName>
    </submittedName>
</protein>
<evidence type="ECO:0000313" key="3">
    <source>
        <dbReference type="Proteomes" id="UP000649617"/>
    </source>
</evidence>
<proteinExistence type="predicted"/>
<feature type="compositionally biased region" description="Polar residues" evidence="1">
    <location>
        <begin position="570"/>
        <end position="579"/>
    </location>
</feature>
<feature type="region of interest" description="Disordered" evidence="1">
    <location>
        <begin position="545"/>
        <end position="580"/>
    </location>
</feature>
<dbReference type="EMBL" id="CAJNIZ010013228">
    <property type="protein sequence ID" value="CAE7345393.1"/>
    <property type="molecule type" value="Genomic_DNA"/>
</dbReference>
<dbReference type="Proteomes" id="UP000649617">
    <property type="component" value="Unassembled WGS sequence"/>
</dbReference>
<dbReference type="AlphaFoldDB" id="A0A812PF58"/>
<feature type="compositionally biased region" description="Basic residues" evidence="1">
    <location>
        <begin position="351"/>
        <end position="364"/>
    </location>
</feature>
<feature type="compositionally biased region" description="Basic residues" evidence="1">
    <location>
        <begin position="305"/>
        <end position="315"/>
    </location>
</feature>
<comment type="caution">
    <text evidence="2">The sequence shown here is derived from an EMBL/GenBank/DDBJ whole genome shotgun (WGS) entry which is preliminary data.</text>
</comment>
<reference evidence="2" key="1">
    <citation type="submission" date="2021-02" db="EMBL/GenBank/DDBJ databases">
        <authorList>
            <person name="Dougan E. K."/>
            <person name="Rhodes N."/>
            <person name="Thang M."/>
            <person name="Chan C."/>
        </authorList>
    </citation>
    <scope>NUCLEOTIDE SEQUENCE</scope>
</reference>
<sequence length="827" mass="90798">MAALALQSDLGDDVRGLASAEAGDDEDVPRTPPPKKRRGKGARKSGKKPSNPKHRPATLKCRDCNKVKPSAEFYEDQRVCKICNSGKRALLTTASAQGCREAVQAFAKKNPEAFDSMQKAHNKARAEQAREQGKVKFSCAVFMREWEKREGFRDAQLGEYMWEQEFYEFAAGAKLGFLSKPEREQRWLDMKAEEWRPRDHEGPRGFLRLWVKTKDQAELYNDVSSAKRLQLQELARKPSEKHVQSRVQMAFGDTVDDKLDANVDFAGVKSEAMKASGTGGNMAGLMMPLVSDLMETASAQCALKSKGRSARAQKKKGSDAEESDDDDDEATDSEEEGEDEGSQSSEGARGEKRKAGKMSKKAKGSGKGQASWYDAETQNLKAERAFGSSIETLKGQMVEVADSMSKAVTEFRSVPTDAQAFQDEIAVVMRRQEWLVAVKDSNNAKLSELLSSATEPNDDGMSAAASRDATALARAGPCAGFQSLKVLQELSNQAVKFRGCASREEVKSVNEKLQTEKKVYNTLLSCCKTAVSELRASKARGVAAAEAAKKKRTRQEEADAKKDAKKKKNGQQQQNSRASVGSHVIFQLEESECSSIPSSPTWIPAFTLERPKPFLITGIADIVGEQAGKEKFDLVLKDFSKAFNESSLKACQLGSKMMQVTEGRASQPIDADLGKLIWERLKSMAPDEEMKRTIHMASEKPMPAALQKALAVNLYGFAAGHVSVAKSEMHQFSCFRWSMQGTRSVGILSYKEARTFLGQGKTMSFQEMLSWGTSASLKEWRELLAACPAALFTGTVGPHDLSLCPAPPSSFTELSQTATLWGSVQDF</sequence>
<feature type="region of interest" description="Disordered" evidence="1">
    <location>
        <begin position="303"/>
        <end position="372"/>
    </location>
</feature>
<feature type="compositionally biased region" description="Acidic residues" evidence="1">
    <location>
        <begin position="320"/>
        <end position="341"/>
    </location>
</feature>
<feature type="region of interest" description="Disordered" evidence="1">
    <location>
        <begin position="1"/>
        <end position="58"/>
    </location>
</feature>
<feature type="compositionally biased region" description="Basic residues" evidence="1">
    <location>
        <begin position="33"/>
        <end position="57"/>
    </location>
</feature>
<name>A0A812PF58_SYMPI</name>
<organism evidence="2 3">
    <name type="scientific">Symbiodinium pilosum</name>
    <name type="common">Dinoflagellate</name>
    <dbReference type="NCBI Taxonomy" id="2952"/>
    <lineage>
        <taxon>Eukaryota</taxon>
        <taxon>Sar</taxon>
        <taxon>Alveolata</taxon>
        <taxon>Dinophyceae</taxon>
        <taxon>Suessiales</taxon>
        <taxon>Symbiodiniaceae</taxon>
        <taxon>Symbiodinium</taxon>
    </lineage>
</organism>
<keyword evidence="3" id="KW-1185">Reference proteome</keyword>